<dbReference type="AlphaFoldDB" id="A0A5C6S046"/>
<gene>
    <name evidence="1" type="ORF">FQV27_14170</name>
</gene>
<evidence type="ECO:0000313" key="1">
    <source>
        <dbReference type="EMBL" id="TXB67747.1"/>
    </source>
</evidence>
<evidence type="ECO:0000313" key="2">
    <source>
        <dbReference type="Proteomes" id="UP000321562"/>
    </source>
</evidence>
<dbReference type="InterPro" id="IPR041492">
    <property type="entry name" value="HAD_2"/>
</dbReference>
<dbReference type="PRINTS" id="PR00413">
    <property type="entry name" value="HADHALOGNASE"/>
</dbReference>
<dbReference type="SUPFAM" id="SSF56784">
    <property type="entry name" value="HAD-like"/>
    <property type="match status" value="1"/>
</dbReference>
<dbReference type="Gene3D" id="3.40.50.1000">
    <property type="entry name" value="HAD superfamily/HAD-like"/>
    <property type="match status" value="1"/>
</dbReference>
<dbReference type="EMBL" id="VOPL01000006">
    <property type="protein sequence ID" value="TXB67747.1"/>
    <property type="molecule type" value="Genomic_DNA"/>
</dbReference>
<dbReference type="InterPro" id="IPR051806">
    <property type="entry name" value="HAD-like_SPP"/>
</dbReference>
<protein>
    <submittedName>
        <fullName evidence="1">HAD family phosphatase</fullName>
    </submittedName>
</protein>
<dbReference type="NCBIfam" id="TIGR01509">
    <property type="entry name" value="HAD-SF-IA-v3"/>
    <property type="match status" value="1"/>
</dbReference>
<dbReference type="OrthoDB" id="9782449at2"/>
<dbReference type="InterPro" id="IPR023198">
    <property type="entry name" value="PGP-like_dom2"/>
</dbReference>
<reference evidence="1 2" key="1">
    <citation type="submission" date="2019-08" db="EMBL/GenBank/DDBJ databases">
        <authorList>
            <person name="Ye J."/>
        </authorList>
    </citation>
    <scope>NUCLEOTIDE SEQUENCE [LARGE SCALE GENOMIC DNA]</scope>
    <source>
        <strain evidence="1 2">TK008</strain>
    </source>
</reference>
<dbReference type="GO" id="GO:0050308">
    <property type="term" value="F:sugar-phosphatase activity"/>
    <property type="evidence" value="ECO:0007669"/>
    <property type="project" value="TreeGrafter"/>
</dbReference>
<dbReference type="InterPro" id="IPR023214">
    <property type="entry name" value="HAD_sf"/>
</dbReference>
<dbReference type="PANTHER" id="PTHR43481">
    <property type="entry name" value="FRUCTOSE-1-PHOSPHATE PHOSPHATASE"/>
    <property type="match status" value="1"/>
</dbReference>
<dbReference type="SFLD" id="SFLDG01129">
    <property type="entry name" value="C1.5:_HAD__Beta-PGM__Phosphata"/>
    <property type="match status" value="1"/>
</dbReference>
<name>A0A5C6S046_9RHOB</name>
<proteinExistence type="predicted"/>
<dbReference type="Gene3D" id="1.10.150.240">
    <property type="entry name" value="Putative phosphatase, domain 2"/>
    <property type="match status" value="1"/>
</dbReference>
<organism evidence="1 2">
    <name type="scientific">Paracoccus aurantiacus</name>
    <dbReference type="NCBI Taxonomy" id="2599412"/>
    <lineage>
        <taxon>Bacteria</taxon>
        <taxon>Pseudomonadati</taxon>
        <taxon>Pseudomonadota</taxon>
        <taxon>Alphaproteobacteria</taxon>
        <taxon>Rhodobacterales</taxon>
        <taxon>Paracoccaceae</taxon>
        <taxon>Paracoccus</taxon>
    </lineage>
</organism>
<dbReference type="CDD" id="cd07505">
    <property type="entry name" value="HAD_BPGM-like"/>
    <property type="match status" value="1"/>
</dbReference>
<accession>A0A5C6S046</accession>
<comment type="caution">
    <text evidence="1">The sequence shown here is derived from an EMBL/GenBank/DDBJ whole genome shotgun (WGS) entry which is preliminary data.</text>
</comment>
<sequence>MQNGLSGFQAAIFDLDGTLIDSEPAWEMAKRAIAARHGRPITDAQIAASVGRSMDQLLIEVFDPATPAAARAIEEEVYAAVDEWMPQLRKPVPGAAEFLRDLHRFGLRIALCSSSPERLIRDALMQIDVLEIVDLIVSADPLPRRKPDPMPYEVTAEKLGLPHKALVVFEDAIAGVRSAKGAGLFTVGIGPETALPEFSICDLRAPDYPALRAILGM</sequence>
<dbReference type="InterPro" id="IPR036412">
    <property type="entry name" value="HAD-like_sf"/>
</dbReference>
<dbReference type="SFLD" id="SFLDS00003">
    <property type="entry name" value="Haloacid_Dehalogenase"/>
    <property type="match status" value="1"/>
</dbReference>
<dbReference type="Pfam" id="PF13419">
    <property type="entry name" value="HAD_2"/>
    <property type="match status" value="1"/>
</dbReference>
<dbReference type="PANTHER" id="PTHR43481:SF4">
    <property type="entry name" value="GLYCEROL-1-PHOSPHATE PHOSPHOHYDROLASE 1-RELATED"/>
    <property type="match status" value="1"/>
</dbReference>
<dbReference type="RefSeq" id="WP_147099717.1">
    <property type="nucleotide sequence ID" value="NZ_JBHUFH010000001.1"/>
</dbReference>
<dbReference type="Proteomes" id="UP000321562">
    <property type="component" value="Unassembled WGS sequence"/>
</dbReference>
<dbReference type="InterPro" id="IPR006439">
    <property type="entry name" value="HAD-SF_hydro_IA"/>
</dbReference>
<keyword evidence="2" id="KW-1185">Reference proteome</keyword>